<gene>
    <name evidence="1" type="ORF">ACFTOW_13730</name>
</gene>
<dbReference type="RefSeq" id="WP_379916653.1">
    <property type="nucleotide sequence ID" value="NZ_JBHUDD010000108.1"/>
</dbReference>
<dbReference type="Proteomes" id="UP001597186">
    <property type="component" value="Unassembled WGS sequence"/>
</dbReference>
<evidence type="ECO:0000313" key="2">
    <source>
        <dbReference type="Proteomes" id="UP001597186"/>
    </source>
</evidence>
<name>A0ABW4EGE7_9RHOB</name>
<evidence type="ECO:0008006" key="3">
    <source>
        <dbReference type="Google" id="ProtNLM"/>
    </source>
</evidence>
<dbReference type="EMBL" id="JBHUDD010000108">
    <property type="protein sequence ID" value="MFD1510457.1"/>
    <property type="molecule type" value="Genomic_DNA"/>
</dbReference>
<sequence length="61" mass="6960">MSRLEELMQQQAALEEEIKQVAKAEKAEALKEVRRLCKLHGFTHNQLKAYLAAGRKPRAAK</sequence>
<accession>A0ABW4EGE7</accession>
<protein>
    <recommendedName>
        <fullName evidence="3">H-NS histone family protein</fullName>
    </recommendedName>
</protein>
<comment type="caution">
    <text evidence="1">The sequence shown here is derived from an EMBL/GenBank/DDBJ whole genome shotgun (WGS) entry which is preliminary data.</text>
</comment>
<proteinExistence type="predicted"/>
<keyword evidence="2" id="KW-1185">Reference proteome</keyword>
<reference evidence="2" key="1">
    <citation type="journal article" date="2019" name="Int. J. Syst. Evol. Microbiol.">
        <title>The Global Catalogue of Microorganisms (GCM) 10K type strain sequencing project: providing services to taxonomists for standard genome sequencing and annotation.</title>
        <authorList>
            <consortium name="The Broad Institute Genomics Platform"/>
            <consortium name="The Broad Institute Genome Sequencing Center for Infectious Disease"/>
            <person name="Wu L."/>
            <person name="Ma J."/>
        </authorList>
    </citation>
    <scope>NUCLEOTIDE SEQUENCE [LARGE SCALE GENOMIC DNA]</scope>
    <source>
        <strain evidence="2">CGMCC 1.12477</strain>
    </source>
</reference>
<evidence type="ECO:0000313" key="1">
    <source>
        <dbReference type="EMBL" id="MFD1510457.1"/>
    </source>
</evidence>
<organism evidence="1 2">
    <name type="scientific">Lacimonas salitolerans</name>
    <dbReference type="NCBI Taxonomy" id="1323750"/>
    <lineage>
        <taxon>Bacteria</taxon>
        <taxon>Pseudomonadati</taxon>
        <taxon>Pseudomonadota</taxon>
        <taxon>Alphaproteobacteria</taxon>
        <taxon>Rhodobacterales</taxon>
        <taxon>Paracoccaceae</taxon>
        <taxon>Lacimonas</taxon>
    </lineage>
</organism>